<dbReference type="NCBIfam" id="TIGR03462">
    <property type="entry name" value="CarR_dom_SF"/>
    <property type="match status" value="1"/>
</dbReference>
<sequence>MLGFVVVASFWLEFAFRLRVLRDPKRLLKTLVLTIPLFIAWDAYAIANDHWFFSKEQTIGIFGPFGIPLEEYLFFIVVPIAGLLTLEGVSNFLPTVKRWLRYLKRNEA</sequence>
<gene>
    <name evidence="9" type="ORF">A4Z71_06460</name>
</gene>
<dbReference type="AlphaFoldDB" id="A0A1D9E146"/>
<protein>
    <submittedName>
        <fullName evidence="9">Lycopene cyclase</fullName>
    </submittedName>
</protein>
<keyword evidence="5 8" id="KW-1133">Transmembrane helix</keyword>
<feature type="transmembrane region" description="Helical" evidence="8">
    <location>
        <begin position="27"/>
        <end position="47"/>
    </location>
</feature>
<dbReference type="Proteomes" id="UP000243784">
    <property type="component" value="Chromosome"/>
</dbReference>
<accession>A0A1D9E146</accession>
<organism evidence="9 10">
    <name type="scientific">Candidatus Rhodoluna planktonica</name>
    <dbReference type="NCBI Taxonomy" id="535712"/>
    <lineage>
        <taxon>Bacteria</taxon>
        <taxon>Bacillati</taxon>
        <taxon>Actinomycetota</taxon>
        <taxon>Actinomycetes</taxon>
        <taxon>Micrococcales</taxon>
        <taxon>Microbacteriaceae</taxon>
        <taxon>Luna cluster</taxon>
        <taxon>Luna-1 subcluster</taxon>
        <taxon>Rhodoluna</taxon>
    </lineage>
</organism>
<evidence type="ECO:0000256" key="1">
    <source>
        <dbReference type="ARBA" id="ARBA00004141"/>
    </source>
</evidence>
<keyword evidence="6 8" id="KW-0472">Membrane</keyword>
<reference evidence="9 10" key="1">
    <citation type="journal article" date="2016" name="Biochim. Biophys. Acta">
        <title>Photochemical characterization of actinorhodopsin and its functional existence in the natural host.</title>
        <authorList>
            <person name="Nakamura S."/>
            <person name="Kikukawa T."/>
            <person name="Tamogami J."/>
            <person name="Kamiya M."/>
            <person name="Aizawa T."/>
            <person name="Hahn M.W."/>
            <person name="Ihara K."/>
            <person name="Kamo N."/>
            <person name="Demura M."/>
        </authorList>
    </citation>
    <scope>NUCLEOTIDE SEQUENCE [LARGE SCALE GENOMIC DNA]</scope>
    <source>
        <strain evidence="9 10">MWH-Dar1</strain>
    </source>
</reference>
<feature type="transmembrane region" description="Helical" evidence="8">
    <location>
        <begin position="72"/>
        <end position="93"/>
    </location>
</feature>
<keyword evidence="7" id="KW-0413">Isomerase</keyword>
<dbReference type="InterPro" id="IPR017825">
    <property type="entry name" value="Lycopene_cyclase_dom"/>
</dbReference>
<dbReference type="KEGG" id="rpla:A4Z71_06460"/>
<evidence type="ECO:0000256" key="5">
    <source>
        <dbReference type="ARBA" id="ARBA00022989"/>
    </source>
</evidence>
<dbReference type="GO" id="GO:0045436">
    <property type="term" value="F:lycopene beta cyclase activity"/>
    <property type="evidence" value="ECO:0007669"/>
    <property type="project" value="UniProtKB-ARBA"/>
</dbReference>
<dbReference type="STRING" id="535712.A4Z71_06460"/>
<evidence type="ECO:0000313" key="9">
    <source>
        <dbReference type="EMBL" id="AOY56766.1"/>
    </source>
</evidence>
<dbReference type="GO" id="GO:0016020">
    <property type="term" value="C:membrane"/>
    <property type="evidence" value="ECO:0007669"/>
    <property type="project" value="UniProtKB-SubCell"/>
</dbReference>
<name>A0A1D9E146_9MICO</name>
<comment type="pathway">
    <text evidence="2">Carotenoid biosynthesis.</text>
</comment>
<dbReference type="EMBL" id="CP015208">
    <property type="protein sequence ID" value="AOY56766.1"/>
    <property type="molecule type" value="Genomic_DNA"/>
</dbReference>
<evidence type="ECO:0000256" key="8">
    <source>
        <dbReference type="SAM" id="Phobius"/>
    </source>
</evidence>
<comment type="subcellular location">
    <subcellularLocation>
        <location evidence="1">Membrane</location>
        <topology evidence="1">Multi-pass membrane protein</topology>
    </subcellularLocation>
</comment>
<evidence type="ECO:0000313" key="10">
    <source>
        <dbReference type="Proteomes" id="UP000243784"/>
    </source>
</evidence>
<dbReference type="OrthoDB" id="5195186at2"/>
<proteinExistence type="predicted"/>
<keyword evidence="3 8" id="KW-0812">Transmembrane</keyword>
<evidence type="ECO:0000256" key="2">
    <source>
        <dbReference type="ARBA" id="ARBA00004829"/>
    </source>
</evidence>
<keyword evidence="10" id="KW-1185">Reference proteome</keyword>
<evidence type="ECO:0000256" key="6">
    <source>
        <dbReference type="ARBA" id="ARBA00023136"/>
    </source>
</evidence>
<dbReference type="GO" id="GO:0016117">
    <property type="term" value="P:carotenoid biosynthetic process"/>
    <property type="evidence" value="ECO:0007669"/>
    <property type="project" value="UniProtKB-KW"/>
</dbReference>
<keyword evidence="4" id="KW-0125">Carotenoid biosynthesis</keyword>
<evidence type="ECO:0000256" key="7">
    <source>
        <dbReference type="ARBA" id="ARBA00023235"/>
    </source>
</evidence>
<dbReference type="GO" id="GO:0016872">
    <property type="term" value="F:intramolecular lyase activity"/>
    <property type="evidence" value="ECO:0007669"/>
    <property type="project" value="InterPro"/>
</dbReference>
<evidence type="ECO:0000256" key="3">
    <source>
        <dbReference type="ARBA" id="ARBA00022692"/>
    </source>
</evidence>
<evidence type="ECO:0000256" key="4">
    <source>
        <dbReference type="ARBA" id="ARBA00022746"/>
    </source>
</evidence>